<dbReference type="OrthoDB" id="3228889at2"/>
<keyword evidence="2" id="KW-1185">Reference proteome</keyword>
<accession>A0A2M9HAC2</accession>
<evidence type="ECO:0000313" key="1">
    <source>
        <dbReference type="EMBL" id="PJM73766.1"/>
    </source>
</evidence>
<gene>
    <name evidence="1" type="ORF">CS006_00865</name>
</gene>
<reference evidence="1 2" key="1">
    <citation type="submission" date="2017-10" db="EMBL/GenBank/DDBJ databases">
        <title>Draft genome sequences of strains TRE 1, TRE 9, TRE H and TRI 7, isolated from tamarins, belonging to four potential novel Bifidobacterium species.</title>
        <authorList>
            <person name="Mattarelli P."/>
            <person name="Modesto M."/>
            <person name="Puglisi E."/>
            <person name="Morelli L."/>
            <person name="Spezio C."/>
            <person name="Bonetti A."/>
            <person name="Sandri C."/>
        </authorList>
    </citation>
    <scope>NUCLEOTIDE SEQUENCE [LARGE SCALE GENOMIC DNA]</scope>
    <source>
        <strain evidence="2">TRE1</strain>
    </source>
</reference>
<protein>
    <submittedName>
        <fullName evidence="1">Uncharacterized protein</fullName>
    </submittedName>
</protein>
<dbReference type="RefSeq" id="WP_100509912.1">
    <property type="nucleotide sequence ID" value="NZ_PEBI01000001.1"/>
</dbReference>
<dbReference type="EMBL" id="PEBI01000001">
    <property type="protein sequence ID" value="PJM73766.1"/>
    <property type="molecule type" value="Genomic_DNA"/>
</dbReference>
<evidence type="ECO:0000313" key="2">
    <source>
        <dbReference type="Proteomes" id="UP000229095"/>
    </source>
</evidence>
<proteinExistence type="predicted"/>
<name>A0A2M9HAC2_9BIFI</name>
<dbReference type="Proteomes" id="UP000229095">
    <property type="component" value="Unassembled WGS sequence"/>
</dbReference>
<dbReference type="AlphaFoldDB" id="A0A2M9HAC2"/>
<comment type="caution">
    <text evidence="1">The sequence shown here is derived from an EMBL/GenBank/DDBJ whole genome shotgun (WGS) entry which is preliminary data.</text>
</comment>
<sequence>MEHQTRTAIELRYSGNAARSRSLNIRSLAASLSGFTDAVGEYRNIVLPLMNLDAVADSMRPRRGAFVASLVLLGEPVAIARAAAPDAGGGSGRGMADVTDVTDIAVGFIETIGIFKARVLTTGDPMPNSSERAVMTEDGVEVTFAEQATPVVVDHEAYVASKSIRLAKYLGRAFGSFASIDVDMVTVCAPDSGGSLDIPSGVARALRDVDDLVEVHKPLIETRQLQIDTIQFSSDKWRFKDGDQKFYARIADRRFLAQWDRGEISFKNGDRLNAVVHTERSSIGGTLTLGERSILKVSKPHAVLFQPSIDDLMV</sequence>
<organism evidence="1 2">
    <name type="scientific">Bifidobacterium primatium</name>
    <dbReference type="NCBI Taxonomy" id="2045438"/>
    <lineage>
        <taxon>Bacteria</taxon>
        <taxon>Bacillati</taxon>
        <taxon>Actinomycetota</taxon>
        <taxon>Actinomycetes</taxon>
        <taxon>Bifidobacteriales</taxon>
        <taxon>Bifidobacteriaceae</taxon>
        <taxon>Bifidobacterium</taxon>
    </lineage>
</organism>